<dbReference type="Gene3D" id="3.40.50.10140">
    <property type="entry name" value="Toll/interleukin-1 receptor homology (TIR) domain"/>
    <property type="match status" value="1"/>
</dbReference>
<dbReference type="PROSITE" id="PS51037">
    <property type="entry name" value="YEATS"/>
    <property type="match status" value="1"/>
</dbReference>
<sequence length="237" mass="27172">MKYSEEFKIGQSSDKNPKIKDYYKWAIWIEPGTNELSEIESVEYLLHPTFKQRIHIITDPGTNFRLESHGWGEFLIEIMIVKKNEEKIELTHWLTLGENYTTVQEEDENADLEGKKVYISYSKIDSKMAKALESLLTDLGMLVTTGSNYQAGVPIEDYIENAISLADLVININSDRPTAWHQSELKFAQEKSKEVISVGNILNTEEIKSSISTRNFSEHTYGTKLKTVGKNLKNLKF</sequence>
<proteinExistence type="predicted"/>
<reference evidence="2 3" key="1">
    <citation type="submission" date="2019-05" db="EMBL/GenBank/DDBJ databases">
        <title>Flagellimonas sp. AsT0115, sp. nov., isolated from a marine red algae, Asparagopsis taxiformis.</title>
        <authorList>
            <person name="Kim J."/>
            <person name="Jeong S.E."/>
            <person name="Jeon C.O."/>
        </authorList>
    </citation>
    <scope>NUCLEOTIDE SEQUENCE [LARGE SCALE GENOMIC DNA]</scope>
    <source>
        <strain evidence="2 3">AsT0115</strain>
    </source>
</reference>
<dbReference type="Proteomes" id="UP000751614">
    <property type="component" value="Unassembled WGS sequence"/>
</dbReference>
<evidence type="ECO:0000313" key="2">
    <source>
        <dbReference type="EMBL" id="TMU57472.1"/>
    </source>
</evidence>
<accession>A0ABY2WRY7</accession>
<feature type="domain" description="YEATS" evidence="1">
    <location>
        <begin position="1"/>
        <end position="122"/>
    </location>
</feature>
<dbReference type="InterPro" id="IPR000157">
    <property type="entry name" value="TIR_dom"/>
</dbReference>
<evidence type="ECO:0000259" key="1">
    <source>
        <dbReference type="PROSITE" id="PS51037"/>
    </source>
</evidence>
<dbReference type="SUPFAM" id="SSF52200">
    <property type="entry name" value="Toll/Interleukin receptor TIR domain"/>
    <property type="match status" value="1"/>
</dbReference>
<dbReference type="Pfam" id="PF20305">
    <property type="entry name" value="pYEATS"/>
    <property type="match status" value="1"/>
</dbReference>
<protein>
    <submittedName>
        <fullName evidence="2">TIR domain-containing protein</fullName>
    </submittedName>
</protein>
<evidence type="ECO:0000313" key="3">
    <source>
        <dbReference type="Proteomes" id="UP000751614"/>
    </source>
</evidence>
<keyword evidence="3" id="KW-1185">Reference proteome</keyword>
<dbReference type="Gene3D" id="2.60.40.1970">
    <property type="entry name" value="YEATS domain"/>
    <property type="match status" value="1"/>
</dbReference>
<dbReference type="InterPro" id="IPR046888">
    <property type="entry name" value="pYEATS"/>
</dbReference>
<gene>
    <name evidence="2" type="ORF">FGG15_07990</name>
</gene>
<dbReference type="InterPro" id="IPR055129">
    <property type="entry name" value="YEATS_dom"/>
</dbReference>
<comment type="caution">
    <text evidence="2">The sequence shown here is derived from an EMBL/GenBank/DDBJ whole genome shotgun (WGS) entry which is preliminary data.</text>
</comment>
<dbReference type="InterPro" id="IPR038704">
    <property type="entry name" value="YEAST_sf"/>
</dbReference>
<dbReference type="Pfam" id="PF13676">
    <property type="entry name" value="TIR_2"/>
    <property type="match status" value="1"/>
</dbReference>
<name>A0ABY2WRY7_9FLAO</name>
<dbReference type="InterPro" id="IPR035897">
    <property type="entry name" value="Toll_tir_struct_dom_sf"/>
</dbReference>
<dbReference type="EMBL" id="VCNI01000001">
    <property type="protein sequence ID" value="TMU57472.1"/>
    <property type="molecule type" value="Genomic_DNA"/>
</dbReference>
<organism evidence="2 3">
    <name type="scientific">Flagellimonas algicola</name>
    <dbReference type="NCBI Taxonomy" id="2583815"/>
    <lineage>
        <taxon>Bacteria</taxon>
        <taxon>Pseudomonadati</taxon>
        <taxon>Bacteroidota</taxon>
        <taxon>Flavobacteriia</taxon>
        <taxon>Flavobacteriales</taxon>
        <taxon>Flavobacteriaceae</taxon>
        <taxon>Flagellimonas</taxon>
    </lineage>
</organism>
<dbReference type="RefSeq" id="WP_138834999.1">
    <property type="nucleotide sequence ID" value="NZ_VCNI01000001.1"/>
</dbReference>